<gene>
    <name evidence="2" type="ORF">M4Z11_05900</name>
</gene>
<organism evidence="2 3">
    <name type="scientific">Bartonella bilalgolemii</name>
    <dbReference type="NCBI Taxonomy" id="2942911"/>
    <lineage>
        <taxon>Bacteria</taxon>
        <taxon>Pseudomonadati</taxon>
        <taxon>Pseudomonadota</taxon>
        <taxon>Alphaproteobacteria</taxon>
        <taxon>Hyphomicrobiales</taxon>
        <taxon>Bartonellaceae</taxon>
        <taxon>Bartonella</taxon>
    </lineage>
</organism>
<feature type="transmembrane region" description="Helical" evidence="1">
    <location>
        <begin position="12"/>
        <end position="30"/>
    </location>
</feature>
<reference evidence="2 3" key="1">
    <citation type="submission" date="2022-05" db="EMBL/GenBank/DDBJ databases">
        <title>Description of the Bartonella bilalgolemii sp. nov. Isolated from Apodemus uralensis (Pallas 1811).</title>
        <authorList>
            <person name="Zgheib R."/>
            <person name="Celebi B."/>
        </authorList>
    </citation>
    <scope>NUCLEOTIDE SEQUENCE [LARGE SCALE GENOMIC DNA]</scope>
    <source>
        <strain evidence="2 3">G70</strain>
    </source>
</reference>
<dbReference type="NCBIfam" id="NF008528">
    <property type="entry name" value="PRK11463.1-2"/>
    <property type="match status" value="1"/>
</dbReference>
<proteinExistence type="predicted"/>
<evidence type="ECO:0000313" key="3">
    <source>
        <dbReference type="Proteomes" id="UP001523003"/>
    </source>
</evidence>
<keyword evidence="1" id="KW-0472">Membrane</keyword>
<dbReference type="RefSeq" id="WP_249677502.1">
    <property type="nucleotide sequence ID" value="NZ_JAMCOF010000010.1"/>
</dbReference>
<keyword evidence="1" id="KW-1133">Transmembrane helix</keyword>
<dbReference type="PANTHER" id="PTHR35335:SF1">
    <property type="entry name" value="UPF0716 PROTEIN FXSA"/>
    <property type="match status" value="1"/>
</dbReference>
<dbReference type="Proteomes" id="UP001523003">
    <property type="component" value="Unassembled WGS sequence"/>
</dbReference>
<dbReference type="InterPro" id="IPR007313">
    <property type="entry name" value="FxsA"/>
</dbReference>
<evidence type="ECO:0000313" key="2">
    <source>
        <dbReference type="EMBL" id="MCL6230127.1"/>
    </source>
</evidence>
<dbReference type="Pfam" id="PF04186">
    <property type="entry name" value="FxsA"/>
    <property type="match status" value="1"/>
</dbReference>
<name>A0ABT0PAN2_9HYPH</name>
<accession>A0ABT0PAN2</accession>
<feature type="transmembrane region" description="Helical" evidence="1">
    <location>
        <begin position="83"/>
        <end position="108"/>
    </location>
</feature>
<sequence>MTKFYHTRSQFFLIIILSALFFEIAGFIVVGKEIGILATLSLIFLTMISGIILLRIKGISLIKNIQSKLIQGHTLESHIANDALILLGAILLILPGFISDISGILLLIKPIRTFIWNFSLSLINKTNTDVTINFETQNESEKIIELNAEDYQSYNATKSPWKKNNGNH</sequence>
<keyword evidence="1" id="KW-0812">Transmembrane</keyword>
<dbReference type="PANTHER" id="PTHR35335">
    <property type="entry name" value="UPF0716 PROTEIN FXSA"/>
    <property type="match status" value="1"/>
</dbReference>
<evidence type="ECO:0000256" key="1">
    <source>
        <dbReference type="SAM" id="Phobius"/>
    </source>
</evidence>
<dbReference type="EMBL" id="JAMCOF010000010">
    <property type="protein sequence ID" value="MCL6230127.1"/>
    <property type="molecule type" value="Genomic_DNA"/>
</dbReference>
<protein>
    <submittedName>
        <fullName evidence="2">FxsA family protein</fullName>
    </submittedName>
</protein>
<feature type="transmembrane region" description="Helical" evidence="1">
    <location>
        <begin position="36"/>
        <end position="56"/>
    </location>
</feature>
<comment type="caution">
    <text evidence="2">The sequence shown here is derived from an EMBL/GenBank/DDBJ whole genome shotgun (WGS) entry which is preliminary data.</text>
</comment>
<keyword evidence="3" id="KW-1185">Reference proteome</keyword>